<dbReference type="PANTHER" id="PTHR42901">
    <property type="entry name" value="ALCOHOL DEHYDROGENASE"/>
    <property type="match status" value="1"/>
</dbReference>
<dbReference type="OrthoDB" id="6251714at2759"/>
<dbReference type="EMBL" id="KB008032">
    <property type="protein sequence ID" value="ELR15413.1"/>
    <property type="molecule type" value="Genomic_DNA"/>
</dbReference>
<dbReference type="AlphaFoldDB" id="L8GS19"/>
<organism evidence="4 5">
    <name type="scientific">Acanthamoeba castellanii (strain ATCC 30010 / Neff)</name>
    <dbReference type="NCBI Taxonomy" id="1257118"/>
    <lineage>
        <taxon>Eukaryota</taxon>
        <taxon>Amoebozoa</taxon>
        <taxon>Discosea</taxon>
        <taxon>Longamoebia</taxon>
        <taxon>Centramoebida</taxon>
        <taxon>Acanthamoebidae</taxon>
        <taxon>Acanthamoeba</taxon>
    </lineage>
</organism>
<protein>
    <submittedName>
        <fullName evidence="4">Serine 3-dehydrogenase</fullName>
    </submittedName>
</protein>
<dbReference type="SUPFAM" id="SSF51735">
    <property type="entry name" value="NAD(P)-binding Rossmann-fold domains"/>
    <property type="match status" value="1"/>
</dbReference>
<dbReference type="VEuPathDB" id="AmoebaDB:ACA1_276080"/>
<dbReference type="PANTHER" id="PTHR42901:SF1">
    <property type="entry name" value="ALCOHOL DEHYDROGENASE"/>
    <property type="match status" value="1"/>
</dbReference>
<evidence type="ECO:0000313" key="5">
    <source>
        <dbReference type="Proteomes" id="UP000011083"/>
    </source>
</evidence>
<dbReference type="RefSeq" id="XP_004337426.1">
    <property type="nucleotide sequence ID" value="XM_004337378.1"/>
</dbReference>
<keyword evidence="5" id="KW-1185">Reference proteome</keyword>
<evidence type="ECO:0000313" key="4">
    <source>
        <dbReference type="EMBL" id="ELR15413.1"/>
    </source>
</evidence>
<keyword evidence="2" id="KW-0560">Oxidoreductase</keyword>
<reference evidence="4 5" key="1">
    <citation type="journal article" date="2013" name="Genome Biol.">
        <title>Genome of Acanthamoeba castellanii highlights extensive lateral gene transfer and early evolution of tyrosine kinase signaling.</title>
        <authorList>
            <person name="Clarke M."/>
            <person name="Lohan A.J."/>
            <person name="Liu B."/>
            <person name="Lagkouvardos I."/>
            <person name="Roy S."/>
            <person name="Zafar N."/>
            <person name="Bertelli C."/>
            <person name="Schilde C."/>
            <person name="Kianianmomeni A."/>
            <person name="Burglin T.R."/>
            <person name="Frech C."/>
            <person name="Turcotte B."/>
            <person name="Kopec K.O."/>
            <person name="Synnott J.M."/>
            <person name="Choo C."/>
            <person name="Paponov I."/>
            <person name="Finkler A."/>
            <person name="Soon Heng Tan C."/>
            <person name="Hutchins A.P."/>
            <person name="Weinmeier T."/>
            <person name="Rattei T."/>
            <person name="Chu J.S."/>
            <person name="Gimenez G."/>
            <person name="Irimia M."/>
            <person name="Rigden D.J."/>
            <person name="Fitzpatrick D.A."/>
            <person name="Lorenzo-Morales J."/>
            <person name="Bateman A."/>
            <person name="Chiu C.H."/>
            <person name="Tang P."/>
            <person name="Hegemann P."/>
            <person name="Fromm H."/>
            <person name="Raoult D."/>
            <person name="Greub G."/>
            <person name="Miranda-Saavedra D."/>
            <person name="Chen N."/>
            <person name="Nash P."/>
            <person name="Ginger M.L."/>
            <person name="Horn M."/>
            <person name="Schaap P."/>
            <person name="Caler L."/>
            <person name="Loftus B."/>
        </authorList>
    </citation>
    <scope>NUCLEOTIDE SEQUENCE [LARGE SCALE GENOMIC DNA]</scope>
    <source>
        <strain evidence="4 5">Neff</strain>
    </source>
</reference>
<dbReference type="Gene3D" id="3.40.50.720">
    <property type="entry name" value="NAD(P)-binding Rossmann-like Domain"/>
    <property type="match status" value="2"/>
</dbReference>
<evidence type="ECO:0000256" key="3">
    <source>
        <dbReference type="RuleBase" id="RU000363"/>
    </source>
</evidence>
<dbReference type="STRING" id="1257118.L8GS19"/>
<dbReference type="InterPro" id="IPR002347">
    <property type="entry name" value="SDR_fam"/>
</dbReference>
<dbReference type="KEGG" id="acan:ACA1_276080"/>
<accession>L8GS19</accession>
<comment type="similarity">
    <text evidence="1 3">Belongs to the short-chain dehydrogenases/reductases (SDR) family.</text>
</comment>
<gene>
    <name evidence="4" type="ORF">ACA1_276080</name>
</gene>
<evidence type="ECO:0000256" key="2">
    <source>
        <dbReference type="ARBA" id="ARBA00023002"/>
    </source>
</evidence>
<sequence>METSTATPEVELYPRLAGKVVLMKERLEQLREQLVRTYGVKVHTDALDVCSTDSVSAFFASLPADLSEIDVLVNNAGAIAALGVVSQIFPRGVAGIEAYKGGSIYCASKHAVQAITKSQRKELVHTPLRVTSICPGLVETEFSLVRFKGDTGKASEPYKGLEPLLARDVADAVAYAASRPPHVQVADLLIFPTNQASSEIVHRA</sequence>
<dbReference type="Pfam" id="PF00106">
    <property type="entry name" value="adh_short"/>
    <property type="match status" value="2"/>
</dbReference>
<dbReference type="GO" id="GO:0016491">
    <property type="term" value="F:oxidoreductase activity"/>
    <property type="evidence" value="ECO:0007669"/>
    <property type="project" value="UniProtKB-KW"/>
</dbReference>
<dbReference type="GeneID" id="14916087"/>
<dbReference type="PRINTS" id="PR00080">
    <property type="entry name" value="SDRFAMILY"/>
</dbReference>
<dbReference type="Proteomes" id="UP000011083">
    <property type="component" value="Unassembled WGS sequence"/>
</dbReference>
<proteinExistence type="inferred from homology"/>
<dbReference type="InterPro" id="IPR036291">
    <property type="entry name" value="NAD(P)-bd_dom_sf"/>
</dbReference>
<name>L8GS19_ACACF</name>
<dbReference type="OMA" id="WRWMWET"/>
<evidence type="ECO:0000256" key="1">
    <source>
        <dbReference type="ARBA" id="ARBA00006484"/>
    </source>
</evidence>